<dbReference type="SMART" id="SM00826">
    <property type="entry name" value="PKS_DH"/>
    <property type="match status" value="1"/>
</dbReference>
<comment type="pathway">
    <text evidence="1">Secondary metabolite biosynthesis.</text>
</comment>
<dbReference type="Pfam" id="PF00698">
    <property type="entry name" value="Acyl_transf_1"/>
    <property type="match status" value="1"/>
</dbReference>
<dbReference type="InterPro" id="IPR020841">
    <property type="entry name" value="PKS_Beta-ketoAc_synthase_dom"/>
</dbReference>
<protein>
    <recommendedName>
        <fullName evidence="15">Polyketide synthase</fullName>
    </recommendedName>
</protein>
<evidence type="ECO:0008006" key="15">
    <source>
        <dbReference type="Google" id="ProtNLM"/>
    </source>
</evidence>
<proteinExistence type="predicted"/>
<dbReference type="Gene3D" id="3.40.50.720">
    <property type="entry name" value="NAD(P)-binding Rossmann-like Domain"/>
    <property type="match status" value="1"/>
</dbReference>
<dbReference type="CDD" id="cd05195">
    <property type="entry name" value="enoyl_red"/>
    <property type="match status" value="1"/>
</dbReference>
<keyword evidence="8" id="KW-0012">Acyltransferase</keyword>
<dbReference type="SMART" id="SM00829">
    <property type="entry name" value="PKS_ER"/>
    <property type="match status" value="1"/>
</dbReference>
<dbReference type="Pfam" id="PF14765">
    <property type="entry name" value="PS-DH"/>
    <property type="match status" value="1"/>
</dbReference>
<dbReference type="InterPro" id="IPR016039">
    <property type="entry name" value="Thiolase-like"/>
</dbReference>
<dbReference type="RefSeq" id="XP_062752327.1">
    <property type="nucleotide sequence ID" value="XM_062903565.1"/>
</dbReference>
<dbReference type="InterPro" id="IPR036736">
    <property type="entry name" value="ACP-like_sf"/>
</dbReference>
<dbReference type="InterPro" id="IPR009081">
    <property type="entry name" value="PP-bd_ACP"/>
</dbReference>
<gene>
    <name evidence="13" type="ORF">Triagg1_8691</name>
</gene>
<dbReference type="InterPro" id="IPR013968">
    <property type="entry name" value="PKS_KR"/>
</dbReference>
<dbReference type="Gene3D" id="3.90.180.10">
    <property type="entry name" value="Medium-chain alcohol dehydrogenases, catalytic domain"/>
    <property type="match status" value="1"/>
</dbReference>
<dbReference type="SUPFAM" id="SSF51735">
    <property type="entry name" value="NAD(P)-binding Rossmann-fold domains"/>
    <property type="match status" value="2"/>
</dbReference>
<keyword evidence="7" id="KW-0511">Multifunctional enzyme</keyword>
<dbReference type="InterPro" id="IPR050091">
    <property type="entry name" value="PKS_NRPS_Biosynth_Enz"/>
</dbReference>
<dbReference type="EMBL" id="JAWRVG010000044">
    <property type="protein sequence ID" value="KAK4065055.1"/>
    <property type="molecule type" value="Genomic_DNA"/>
</dbReference>
<accession>A0AAE1I7L2</accession>
<dbReference type="Pfam" id="PF00109">
    <property type="entry name" value="ketoacyl-synt"/>
    <property type="match status" value="1"/>
</dbReference>
<dbReference type="InterPro" id="IPR006162">
    <property type="entry name" value="Ppantetheine_attach_site"/>
</dbReference>
<feature type="active site" description="Proton donor; for dehydratase activity" evidence="9">
    <location>
        <position position="1156"/>
    </location>
</feature>
<dbReference type="Pfam" id="PF08240">
    <property type="entry name" value="ADH_N"/>
    <property type="match status" value="1"/>
</dbReference>
<dbReference type="InterPro" id="IPR014030">
    <property type="entry name" value="Ketoacyl_synth_N"/>
</dbReference>
<dbReference type="Gene3D" id="3.40.50.150">
    <property type="entry name" value="Vaccinia Virus protein VP39"/>
    <property type="match status" value="1"/>
</dbReference>
<dbReference type="PROSITE" id="PS52019">
    <property type="entry name" value="PKS_MFAS_DH"/>
    <property type="match status" value="1"/>
</dbReference>
<organism evidence="13 14">
    <name type="scientific">Trichoderma aggressivum f. europaeum</name>
    <dbReference type="NCBI Taxonomy" id="173218"/>
    <lineage>
        <taxon>Eukaryota</taxon>
        <taxon>Fungi</taxon>
        <taxon>Dikarya</taxon>
        <taxon>Ascomycota</taxon>
        <taxon>Pezizomycotina</taxon>
        <taxon>Sordariomycetes</taxon>
        <taxon>Hypocreomycetidae</taxon>
        <taxon>Hypocreales</taxon>
        <taxon>Hypocreaceae</taxon>
        <taxon>Trichoderma</taxon>
    </lineage>
</organism>
<dbReference type="SUPFAM" id="SSF53335">
    <property type="entry name" value="S-adenosyl-L-methionine-dependent methyltransferases"/>
    <property type="match status" value="1"/>
</dbReference>
<dbReference type="InterPro" id="IPR036291">
    <property type="entry name" value="NAD(P)-bd_dom_sf"/>
</dbReference>
<dbReference type="Proteomes" id="UP001273209">
    <property type="component" value="Unassembled WGS sequence"/>
</dbReference>
<keyword evidence="4" id="KW-0808">Transferase</keyword>
<dbReference type="SMART" id="SM00827">
    <property type="entry name" value="PKS_AT"/>
    <property type="match status" value="1"/>
</dbReference>
<evidence type="ECO:0000256" key="2">
    <source>
        <dbReference type="ARBA" id="ARBA00022450"/>
    </source>
</evidence>
<dbReference type="GO" id="GO:0030639">
    <property type="term" value="P:polyketide biosynthetic process"/>
    <property type="evidence" value="ECO:0007669"/>
    <property type="project" value="UniProtKB-ARBA"/>
</dbReference>
<dbReference type="GO" id="GO:0016491">
    <property type="term" value="F:oxidoreductase activity"/>
    <property type="evidence" value="ECO:0007669"/>
    <property type="project" value="UniProtKB-KW"/>
</dbReference>
<dbReference type="Pfam" id="PF16197">
    <property type="entry name" value="KAsynt_C_assoc"/>
    <property type="match status" value="1"/>
</dbReference>
<feature type="domain" description="Ketosynthase family 3 (KS3)" evidence="11">
    <location>
        <begin position="1"/>
        <end position="422"/>
    </location>
</feature>
<sequence>MAVAVIGMGARLPGDASTPEGFWDMLVAARSAQSDVPKSRFDSNAFYHPHPGRTSAISARKAHFLTEDPLTFDAPFFSIKPKEAKEMDPQQRNLLEVSYQALENAGLPVDSIKGSKTCCYVGAFGGDYRDLLIRDNDDLGQYAVSGLWCALAANRVSWFFDLKGPSMTLDSACSSSLIALHLACQSILRGESKMGIAAGSNLLLGPDTAMFLSAGGMLSPDSKSQAFDHKANGYARGEGFGALILKNLDDAIRDGDPIRAIIRGTACNHDGRTPAVGHPSSTGQAALIRAAYETAGLSPLETGYFEAHGTGTSVGDALETNAINQVFGPGRASDLFIGSVKTNIGHTEGTAGIAGVMKAILIVERGLIPPNIWFEKLSPRIDLPPTIKVASELTPWANPGPRIASINSFGIGGANAHCIVQDTSSYLQGRHDSEATTDDSPINGVKCSAKADSSRPILIAVSAQDKQGTGRIAQQLETYLDNKQQKDKGTEILQNLAFTLAKRRSVLPWKAYGLGSDVEAIRKSLAGIKAPVRSSRAPRLGFVFTGQGAQWYAMGRELFAYPEFRVSITSCDSTLKSLGCSWSLLEELQRNETDSRLDTTELSQAVCTALQIGLVDLFRAWGIQPAAVVGHSSGEIAAAYAAGGLSHRAAMAMAYYRGISASSIELNPNLIGGMAAVRAGGDKITPILRDLKNGVAIVACYNSPSNCTVSGDRAALEELQPILENADIGFTWLNVRVAYHSPHMASAAAAYLADMTTFSAEKDSSHHLDAVPFFSSVRGELLDLSVLGPQYWAENLKSPVNFTGALYALLHHSGGDSGAEHGLYVDGIVEIGPHSALRSYCLEICRGGDNPATIPYVGSLRRGHSAYDTMLSAAGDLWCLGSPVNLSVINGMTSDATILVDLPPYPFNHSISYSAETTASREFRSKGYPHTGLLGAPVLGSMIPQWRKFLRIRDDPWMIDHKVQSGTLYPGAGYVAMVIEAMSQLADPGAEVVGFELQDIVFDAPLQIPDDDDQGIETVTQIGSAKESIGSSWSSFTVASRGGGRDEFSFQTHCKGKIRLHYKPTAGSEMAQEIELERQRYLDAYKDAEKQCLRPVPDFYEKAAQVGMGFGPIFQNLKNIHRGSDRSRATIIIPDTKSVMPGQFEHPHIIHPATLDALAQTALNTLSDNGEGLATSVVAAGLESLYIDAQIAKSPGHVFKASATRDVQSNHGAKFTIAVLDSETNAPSLIAKGVEIAYLGKSESTSESPNDGLCWQTVWEADVDLLAPVGAREIIASRVPPEPLKGEWSDSLELITFAHVRKTLAWLSGEGKDFVPKTGTLKYYHEWMLDVVERRKDLLTHPFVNEAEPFAEANKSNGPGAVVLEMVSRIGVHQHGIFQNTTQPLEVMLEGKLLHEFYNAIGTTYNTAVSEYMGLLAHKMAGKATVLEVGAGTGGTTARILDRLRNTDGSSMIRRYVFTDVSAGFLGNAATRFSQDASVMEFKTLDIEQNPLDQGFEPDSFDIIVASGVLHATKSIATTLNHCRSLLKPGGKLVLAEPTENTLYVSFIMGTLPGWWLGEDDGRKGGPLLSTPRWDDALRRTGFSGVDVEFQSPPAPMSLLVSTKLGGQPNTVKLRASLDLLLKNDAPLRIIVDSPPASDSPALALQDLLSRSVQNVSVVTWESLSTTDIANAYFLSLLELDKPFIRDIEEKDFKKLKELLYGSAAVCWMTSGASIDSPNPELSLMTGLARTLISESDVNIMLVDLDKNNGVIEQESLSIASTIVLSHMAGNMKEREITIRNRIPQIPRLLRHGEFEDLLRRQKGDTAVQLVPYGQIKEPVKLVVQQTGLLDRMCFEVDKEALLPVPDEWVEIDVKAVGLNPEDLLTALGKLKDSSIFGFECSGQVTRVGSKAVGLQPGDRVWAWAENCLGTSARFPWWTALKMPASMGFENAASLMAVYVTTYYSFFQAGRLQAGESVLIHSAADAIGQVAIILAQHIGAVIYCTVDFNEKKAMLTKSYGIPADHIFSTQQDAFAKGVMRMTKDKGVDVVLNSLAGESLRLSWQCLGEFGRFLEIGITDIQANNALEMRPFARNRSFIGVNLRDFMRWPVASARATMDGLRDLLDKGIVKPVKPINIVDIGDAEQAFRHMQRGKSMGKTVLRMSPDSHVQYKLSLPRMPIDPTATYLLVGGMGGVGRVLANWLISVGVKNMAFISRSAATNLDNQKYLENLRNEEGINAKAWDCDASNKDGLKKALSDVQSTMPPIKGTIVASMVLRDSHFERMSLGDWTVAVQSKVHASQNLHELLPKNLDFFVMLSSGGGIIGYRGQANYHVGNVYQDALAHHRRAQGQAALTIDMGPVLGVGWMAGEFVDVSMQNLQLAGSVPSNPAHLGALIAASFGPNAPPHPANITLALPASYPGGEPYYWMNTPRFSALCVPSRSTGPAAVQNGQIDSHPPLKDEIVEADDVRAAGRITTTRLLEWIARLMAMPLEDIDTQKPLTAYGVDSLVAVELRNWLRRETGLELGVLDMIRDVPMAQFCLETAARVRGESGKE</sequence>
<evidence type="ECO:0000256" key="1">
    <source>
        <dbReference type="ARBA" id="ARBA00005179"/>
    </source>
</evidence>
<dbReference type="InterPro" id="IPR013154">
    <property type="entry name" value="ADH-like_N"/>
</dbReference>
<evidence type="ECO:0000256" key="6">
    <source>
        <dbReference type="ARBA" id="ARBA00023002"/>
    </source>
</evidence>
<dbReference type="SUPFAM" id="SSF52151">
    <property type="entry name" value="FabD/lysophospholipase-like"/>
    <property type="match status" value="1"/>
</dbReference>
<dbReference type="InterPro" id="IPR032821">
    <property type="entry name" value="PKS_assoc"/>
</dbReference>
<dbReference type="InterPro" id="IPR014031">
    <property type="entry name" value="Ketoacyl_synth_C"/>
</dbReference>
<dbReference type="InterPro" id="IPR013149">
    <property type="entry name" value="ADH-like_C"/>
</dbReference>
<evidence type="ECO:0000256" key="9">
    <source>
        <dbReference type="PROSITE-ProRule" id="PRU01363"/>
    </source>
</evidence>
<evidence type="ECO:0000256" key="7">
    <source>
        <dbReference type="ARBA" id="ARBA00023268"/>
    </source>
</evidence>
<dbReference type="InterPro" id="IPR011032">
    <property type="entry name" value="GroES-like_sf"/>
</dbReference>
<dbReference type="InterPro" id="IPR020843">
    <property type="entry name" value="ER"/>
</dbReference>
<dbReference type="Pfam" id="PF08659">
    <property type="entry name" value="KR"/>
    <property type="match status" value="1"/>
</dbReference>
<dbReference type="GO" id="GO:0004315">
    <property type="term" value="F:3-oxoacyl-[acyl-carrier-protein] synthase activity"/>
    <property type="evidence" value="ECO:0007669"/>
    <property type="project" value="InterPro"/>
</dbReference>
<dbReference type="Pfam" id="PF21089">
    <property type="entry name" value="PKS_DH_N"/>
    <property type="match status" value="1"/>
</dbReference>
<dbReference type="InterPro" id="IPR042104">
    <property type="entry name" value="PKS_dehydratase_sf"/>
</dbReference>
<dbReference type="CDD" id="cd02440">
    <property type="entry name" value="AdoMet_MTases"/>
    <property type="match status" value="1"/>
</dbReference>
<dbReference type="PROSITE" id="PS00012">
    <property type="entry name" value="PHOSPHOPANTETHEINE"/>
    <property type="match status" value="1"/>
</dbReference>
<feature type="region of interest" description="N-terminal hotdog fold" evidence="9">
    <location>
        <begin position="931"/>
        <end position="1065"/>
    </location>
</feature>
<dbReference type="Pfam" id="PF00550">
    <property type="entry name" value="PP-binding"/>
    <property type="match status" value="1"/>
</dbReference>
<evidence type="ECO:0000313" key="14">
    <source>
        <dbReference type="Proteomes" id="UP001273209"/>
    </source>
</evidence>
<dbReference type="SMART" id="SM00825">
    <property type="entry name" value="PKS_KS"/>
    <property type="match status" value="1"/>
</dbReference>
<evidence type="ECO:0000259" key="12">
    <source>
        <dbReference type="PROSITE" id="PS52019"/>
    </source>
</evidence>
<dbReference type="PROSITE" id="PS00606">
    <property type="entry name" value="KS3_1"/>
    <property type="match status" value="1"/>
</dbReference>
<feature type="domain" description="Carrier" evidence="10">
    <location>
        <begin position="2454"/>
        <end position="2528"/>
    </location>
</feature>
<dbReference type="GO" id="GO:0031177">
    <property type="term" value="F:phosphopantetheine binding"/>
    <property type="evidence" value="ECO:0007669"/>
    <property type="project" value="InterPro"/>
</dbReference>
<evidence type="ECO:0000256" key="4">
    <source>
        <dbReference type="ARBA" id="ARBA00022679"/>
    </source>
</evidence>
<evidence type="ECO:0000313" key="13">
    <source>
        <dbReference type="EMBL" id="KAK4065055.1"/>
    </source>
</evidence>
<keyword evidence="6" id="KW-0560">Oxidoreductase</keyword>
<dbReference type="Gene3D" id="3.10.129.110">
    <property type="entry name" value="Polyketide synthase dehydratase"/>
    <property type="match status" value="1"/>
</dbReference>
<dbReference type="SUPFAM" id="SSF53901">
    <property type="entry name" value="Thiolase-like"/>
    <property type="match status" value="1"/>
</dbReference>
<keyword evidence="14" id="KW-1185">Reference proteome</keyword>
<dbReference type="InterPro" id="IPR020807">
    <property type="entry name" value="PKS_DH"/>
</dbReference>
<dbReference type="InterPro" id="IPR018201">
    <property type="entry name" value="Ketoacyl_synth_AS"/>
</dbReference>
<dbReference type="Pfam" id="PF23114">
    <property type="entry name" value="NAD-bd_HRPKS_sdrA"/>
    <property type="match status" value="1"/>
</dbReference>
<dbReference type="InterPro" id="IPR020806">
    <property type="entry name" value="PKS_PP-bd"/>
</dbReference>
<feature type="active site" description="Proton acceptor; for dehydratase activity" evidence="9">
    <location>
        <position position="961"/>
    </location>
</feature>
<dbReference type="PROSITE" id="PS50075">
    <property type="entry name" value="CARRIER"/>
    <property type="match status" value="1"/>
</dbReference>
<reference evidence="13" key="1">
    <citation type="submission" date="2023-11" db="EMBL/GenBank/DDBJ databases">
        <title>The genome sequences of three competitors of mushroom-forming fungi.</title>
        <authorList>
            <person name="Beijen E."/>
            <person name="Ohm R.A."/>
        </authorList>
    </citation>
    <scope>NUCLEOTIDE SEQUENCE</scope>
    <source>
        <strain evidence="13">CBS 100526</strain>
    </source>
</reference>
<dbReference type="GO" id="GO:0004312">
    <property type="term" value="F:fatty acid synthase activity"/>
    <property type="evidence" value="ECO:0007669"/>
    <property type="project" value="TreeGrafter"/>
</dbReference>
<evidence type="ECO:0000256" key="8">
    <source>
        <dbReference type="ARBA" id="ARBA00023315"/>
    </source>
</evidence>
<dbReference type="InterPro" id="IPR016036">
    <property type="entry name" value="Malonyl_transacylase_ACP-bd"/>
</dbReference>
<dbReference type="PROSITE" id="PS52004">
    <property type="entry name" value="KS3_2"/>
    <property type="match status" value="1"/>
</dbReference>
<dbReference type="GeneID" id="87923470"/>
<dbReference type="Gene3D" id="3.30.70.3290">
    <property type="match status" value="1"/>
</dbReference>
<dbReference type="SUPFAM" id="SSF50129">
    <property type="entry name" value="GroES-like"/>
    <property type="match status" value="1"/>
</dbReference>
<evidence type="ECO:0000259" key="11">
    <source>
        <dbReference type="PROSITE" id="PS52004"/>
    </source>
</evidence>
<keyword evidence="5" id="KW-0521">NADP</keyword>
<dbReference type="SUPFAM" id="SSF55048">
    <property type="entry name" value="Probable ACP-binding domain of malonyl-CoA ACP transacylase"/>
    <property type="match status" value="1"/>
</dbReference>
<evidence type="ECO:0000256" key="5">
    <source>
        <dbReference type="ARBA" id="ARBA00022857"/>
    </source>
</evidence>
<dbReference type="Gene3D" id="3.40.47.10">
    <property type="match status" value="1"/>
</dbReference>
<dbReference type="PANTHER" id="PTHR43775">
    <property type="entry name" value="FATTY ACID SYNTHASE"/>
    <property type="match status" value="1"/>
</dbReference>
<name>A0AAE1I7L2_9HYPO</name>
<dbReference type="InterPro" id="IPR014043">
    <property type="entry name" value="Acyl_transferase_dom"/>
</dbReference>
<dbReference type="InterPro" id="IPR013217">
    <property type="entry name" value="Methyltransf_12"/>
</dbReference>
<dbReference type="Pfam" id="PF02801">
    <property type="entry name" value="Ketoacyl-synt_C"/>
    <property type="match status" value="1"/>
</dbReference>
<dbReference type="InterPro" id="IPR016035">
    <property type="entry name" value="Acyl_Trfase/lysoPLipase"/>
</dbReference>
<evidence type="ECO:0000256" key="3">
    <source>
        <dbReference type="ARBA" id="ARBA00022553"/>
    </source>
</evidence>
<evidence type="ECO:0000259" key="10">
    <source>
        <dbReference type="PROSITE" id="PS50075"/>
    </source>
</evidence>
<feature type="domain" description="PKS/mFAS DH" evidence="12">
    <location>
        <begin position="931"/>
        <end position="1245"/>
    </location>
</feature>
<dbReference type="InterPro" id="IPR049900">
    <property type="entry name" value="PKS_mFAS_DH"/>
</dbReference>
<dbReference type="Pfam" id="PF00107">
    <property type="entry name" value="ADH_zinc_N"/>
    <property type="match status" value="1"/>
</dbReference>
<dbReference type="InterPro" id="IPR057326">
    <property type="entry name" value="KR_dom"/>
</dbReference>
<dbReference type="InterPro" id="IPR056501">
    <property type="entry name" value="NAD-bd_HRPKS_sdrA"/>
</dbReference>
<dbReference type="InterPro" id="IPR029063">
    <property type="entry name" value="SAM-dependent_MTases_sf"/>
</dbReference>
<dbReference type="SUPFAM" id="SSF47336">
    <property type="entry name" value="ACP-like"/>
    <property type="match status" value="1"/>
</dbReference>
<dbReference type="PANTHER" id="PTHR43775:SF29">
    <property type="entry name" value="ASPERFURANONE POLYKETIDE SYNTHASE AFOG-RELATED"/>
    <property type="match status" value="1"/>
</dbReference>
<dbReference type="InterPro" id="IPR049551">
    <property type="entry name" value="PKS_DH_C"/>
</dbReference>
<dbReference type="Pfam" id="PF08242">
    <property type="entry name" value="Methyltransf_12"/>
    <property type="match status" value="1"/>
</dbReference>
<keyword evidence="2" id="KW-0596">Phosphopantetheine</keyword>
<dbReference type="InterPro" id="IPR001227">
    <property type="entry name" value="Ac_transferase_dom_sf"/>
</dbReference>
<dbReference type="CDD" id="cd00833">
    <property type="entry name" value="PKS"/>
    <property type="match status" value="1"/>
</dbReference>
<dbReference type="InterPro" id="IPR049552">
    <property type="entry name" value="PKS_DH_N"/>
</dbReference>
<dbReference type="SMART" id="SM00823">
    <property type="entry name" value="PKS_PP"/>
    <property type="match status" value="1"/>
</dbReference>
<dbReference type="GO" id="GO:0006633">
    <property type="term" value="P:fatty acid biosynthetic process"/>
    <property type="evidence" value="ECO:0007669"/>
    <property type="project" value="InterPro"/>
</dbReference>
<dbReference type="Gene3D" id="3.40.366.10">
    <property type="entry name" value="Malonyl-Coenzyme A Acyl Carrier Protein, domain 2"/>
    <property type="match status" value="1"/>
</dbReference>
<keyword evidence="3" id="KW-0597">Phosphoprotein</keyword>
<dbReference type="Gene3D" id="1.10.1200.10">
    <property type="entry name" value="ACP-like"/>
    <property type="match status" value="1"/>
</dbReference>
<comment type="caution">
    <text evidence="13">The sequence shown here is derived from an EMBL/GenBank/DDBJ whole genome shotgun (WGS) entry which is preliminary data.</text>
</comment>
<dbReference type="SMART" id="SM00822">
    <property type="entry name" value="PKS_KR"/>
    <property type="match status" value="1"/>
</dbReference>
<feature type="region of interest" description="C-terminal hotdog fold" evidence="9">
    <location>
        <begin position="1090"/>
        <end position="1245"/>
    </location>
</feature>